<dbReference type="PROSITE" id="PS50025">
    <property type="entry name" value="LAM_G_DOMAIN"/>
    <property type="match status" value="1"/>
</dbReference>
<dbReference type="Pfam" id="PF13385">
    <property type="entry name" value="Laminin_G_3"/>
    <property type="match status" value="2"/>
</dbReference>
<evidence type="ECO:0000259" key="5">
    <source>
        <dbReference type="PROSITE" id="PS50025"/>
    </source>
</evidence>
<dbReference type="PANTHER" id="PTHR42535:SF2">
    <property type="entry name" value="CHROMOSOME UNDETERMINED SCAFFOLD_146, WHOLE GENOME SHOTGUN SEQUENCE"/>
    <property type="match status" value="1"/>
</dbReference>
<dbReference type="Gene3D" id="2.170.16.10">
    <property type="entry name" value="Hedgehog/Intein (Hint) domain"/>
    <property type="match status" value="6"/>
</dbReference>
<keyword evidence="8" id="KW-1185">Reference proteome</keyword>
<dbReference type="SMART" id="SM00306">
    <property type="entry name" value="HintN"/>
    <property type="match status" value="5"/>
</dbReference>
<dbReference type="InterPro" id="IPR013320">
    <property type="entry name" value="ConA-like_dom_sf"/>
</dbReference>
<keyword evidence="1" id="KW-0732">Signal</keyword>
<accession>A0ABV6L6S8</accession>
<dbReference type="InterPro" id="IPR007868">
    <property type="entry name" value="Hom_end_hint"/>
</dbReference>
<proteinExistence type="predicted"/>
<evidence type="ECO:0000256" key="3">
    <source>
        <dbReference type="ARBA" id="ARBA00023157"/>
    </source>
</evidence>
<dbReference type="Pfam" id="PF00052">
    <property type="entry name" value="Laminin_B"/>
    <property type="match status" value="1"/>
</dbReference>
<evidence type="ECO:0000256" key="4">
    <source>
        <dbReference type="ARBA" id="ARBA00023180"/>
    </source>
</evidence>
<dbReference type="CDD" id="cd00110">
    <property type="entry name" value="LamG"/>
    <property type="match status" value="1"/>
</dbReference>
<dbReference type="SUPFAM" id="SSF49899">
    <property type="entry name" value="Concanavalin A-like lectins/glucanases"/>
    <property type="match status" value="2"/>
</dbReference>
<dbReference type="Proteomes" id="UP001589828">
    <property type="component" value="Unassembled WGS sequence"/>
</dbReference>
<keyword evidence="7" id="KW-0540">Nuclease</keyword>
<gene>
    <name evidence="7" type="ORF">ACFFGT_13060</name>
</gene>
<evidence type="ECO:0000259" key="6">
    <source>
        <dbReference type="PROSITE" id="PS51115"/>
    </source>
</evidence>
<evidence type="ECO:0000313" key="7">
    <source>
        <dbReference type="EMBL" id="MFC0515141.1"/>
    </source>
</evidence>
<feature type="domain" description="Laminin G" evidence="5">
    <location>
        <begin position="3941"/>
        <end position="4119"/>
    </location>
</feature>
<dbReference type="PANTHER" id="PTHR42535">
    <property type="entry name" value="OOKINETE PROTEIN, PUTATIVE-RELATED"/>
    <property type="match status" value="1"/>
</dbReference>
<dbReference type="EMBL" id="JBHLTS010000022">
    <property type="protein sequence ID" value="MFC0515141.1"/>
    <property type="molecule type" value="Genomic_DNA"/>
</dbReference>
<evidence type="ECO:0000313" key="8">
    <source>
        <dbReference type="Proteomes" id="UP001589828"/>
    </source>
</evidence>
<dbReference type="InterPro" id="IPR006141">
    <property type="entry name" value="Intein_N"/>
</dbReference>
<dbReference type="RefSeq" id="WP_377022980.1">
    <property type="nucleotide sequence ID" value="NZ_JBHLTS010000022.1"/>
</dbReference>
<dbReference type="SUPFAM" id="SSF51294">
    <property type="entry name" value="Hedgehog/intein (Hint) domain"/>
    <property type="match status" value="5"/>
</dbReference>
<dbReference type="InterPro" id="IPR003587">
    <property type="entry name" value="Hint_dom_N"/>
</dbReference>
<dbReference type="GO" id="GO:0004519">
    <property type="term" value="F:endonuclease activity"/>
    <property type="evidence" value="ECO:0007669"/>
    <property type="project" value="UniProtKB-KW"/>
</dbReference>
<protein>
    <submittedName>
        <fullName evidence="7">Hint domain-containing homing endonuclease</fullName>
    </submittedName>
</protein>
<dbReference type="InterPro" id="IPR036844">
    <property type="entry name" value="Hint_dom_sf"/>
</dbReference>
<dbReference type="PROSITE" id="PS51115">
    <property type="entry name" value="LAMININ_IVA"/>
    <property type="match status" value="1"/>
</dbReference>
<evidence type="ECO:0000256" key="2">
    <source>
        <dbReference type="ARBA" id="ARBA00022737"/>
    </source>
</evidence>
<evidence type="ECO:0000256" key="1">
    <source>
        <dbReference type="ARBA" id="ARBA00022729"/>
    </source>
</evidence>
<name>A0ABV6L6S8_9SPHI</name>
<comment type="caution">
    <text evidence="7">The sequence shown here is derived from an EMBL/GenBank/DDBJ whole genome shotgun (WGS) entry which is preliminary data.</text>
</comment>
<dbReference type="CDD" id="cd00081">
    <property type="entry name" value="Hint"/>
    <property type="match status" value="5"/>
</dbReference>
<keyword evidence="2" id="KW-0677">Repeat</keyword>
<reference evidence="7 8" key="1">
    <citation type="submission" date="2024-09" db="EMBL/GenBank/DDBJ databases">
        <authorList>
            <person name="Sun Q."/>
            <person name="Mori K."/>
        </authorList>
    </citation>
    <scope>NUCLEOTIDE SEQUENCE [LARGE SCALE GENOMIC DNA]</scope>
    <source>
        <strain evidence="7 8">NCAIM B.02415</strain>
    </source>
</reference>
<feature type="domain" description="Laminin IV type A" evidence="6">
    <location>
        <begin position="12"/>
        <end position="199"/>
    </location>
</feature>
<dbReference type="Gene3D" id="2.60.120.200">
    <property type="match status" value="2"/>
</dbReference>
<sequence>MSQGIIKDDFASSANGWTVVTNPGAANPRQPVWSAGMISYTPAAEELDYSFLAPATYLGDQSKSYGCNFGFTLGYNIHPVTFKTSPLIVIEGGGNSIGLAMQVPAPTAANAYPLMAILNESAGWLALPANTAASAAEIQAVLQNVTQILIRADIINETFATVSLSAVSLAYVIVNDLSTTASIYYQGQKLYASWLPVANAWQYNITVTDETGTNVYSGSLQANSFSPPVTIGGGSWAPLAGKTYTVVVMAVGPGSDPVSVTTVDIGKAVLSIQQLAAGATFSWALLTGANSYDLHIQTEADPTVTVVSKENITSTPIVLTEADGLVIDVAYNGRLRGRAGNSFGDWSDPVPFTLNSARQILFDLQQRLNNNKPGASSVIFNDTTFPAGTGNPAGVLSIIKSAFSINDLTTTLTGTVALSADGLSLTLAGTTTLGTTLSTVNALFQVSNDLNLTLVLRLGLPNTWKFSDTFPTLKFAAPDYLYLEGNTIILSTNAYTDATVFYPLQTGLNYLGTMLYTQTLSSVPDPTDARVQIGGYITQDANGVSVNFNGKNTVSDLTATFIGLQALTFTGGQVSIISQAAAGALNSDTAVFKGSVALYERTLACNLDIPTKLNNKLSLRMTGSAGASIDSLTDAIAPVTYTSFDAYMPAALNSLAGLSVTAIEFEFDPTGAEATSAALSLSLDSGQAFDLIPSLVSIRNLVFSISANYTQLADQTISSAYSATISGTYTFGGLPVNISLFIPMQDNWVITIEPTAAGAATLNNIARFAGTTDTSILSSLPVFFQTLTSFSVDQIIFTAAIMPPVNDSGSDTPFTPSVTSVSFTLSQTSPWVIASDILSVTGWTLAMNLVKGNQGWDVSGVLNGNISLGSNESAVTFNINLPFPVSDQGWVIRLAGDGFDIPGLGDILGLVGASSLSNLLPQGIRNIGNIHVFAFEIAFDPTVASPIKTVFFQMGTDASQNWTLIENQGLVISNIETGITIVNDPGGVYAVGYIGGELTIAGTTVSVQSSRTSKDDPWLLDMTTVTVIHVPGLSSLANWMLPATVSQYIPVSMIPFSNGLDIIDAGMQFDLTNLTLNQISFVVINQETWSILQGFISADNLRVDATIDTPLATPGLTLHAEVLLNIGPVGILVAADKASPTADFIFSGTLDRPATIDFAGAFSSMSLTFTMPYDYGFPRSMILETASVTLNYTKGNFNFAATSTFDWSFNFGFTTLNILAINLAIEIATADSTGSHPYNLKAGGTLTLAGMQAVLNFTASNIPSQDTILTASVTPGQVANISIENTVNTLVTTDTQGKKWNTVIPSGYTAPSFSSAYIHVNLSQKIFYLYGAAIGLGGIAIIAKKIDEQNWGYALGLNLGSDFKFANIFSALSAIDDYLKVNSAGLFVVSYTGSTTTLAQDISAIDAFPDKPAGIPSILPVSNIPAISMTSGMMFYGDLNITTSGLFNKLVQIGADGTAQIIIYGFINNTNPTQTIFIADLPDIVLFNTLKFTHQDAYTGIHLTYSPGNNNQFQLAARLVITVFGTDYSFDGNLAVNNTLLDATIALVTGSPNNQIVNPFGVPGITIGSLYAQVNYTFGHDAIPAQGANPAVPATETTSSFTVGGTVLIGPAPAQGSPDNRLACSAKLALLQSMPVLATIQLISNFSVADFFTQCITGSGASWPTGLINITFLTGSRIYYYDATSDTSHTFLTDGDYTYRNGFNIDAAIKLTIIIDIDIAFTLRAIEDGSAGGNSPKTYKGVIATGSLLSGPIELYVLEIAGTTTNANGNYTGAPVFKLDTTTSPGPAMGFAAGFNFFKKPFGTADLSITKNNAGDLLLTGTLASAVSFDPFGVLSLGFTYSASNGFNITGWPSFDFAREAIDFVKTLQAIASAAQSGGLCSKLANFVVANAYTTKFTINPSFLTQSGGFYLSISGTYQLSVLGNAFLTANFPNAIQIPLPNSLSLDDLPGEIFSALAGAATSFVNALLANPEAIAKFLVIVAGENAAGYAADIICNGLADAVIDAAVAAGLDALATAGGIVAGGAAAIAAAATAILSILSSCFTAGTKVLMADGNTKNIEDIIVGDVLLGAGAVHNKVVSLDSPKLGNRKLYAINKGRHFVTEEHPFMTREGWKSINPAATLKENENLTVGALGTGDMLILAGGEEIVVESIESLEANPETQLYNFILEGDNTYYADGFLVHNKGGDSCFVAGTLVLMGDGSEKPIQDILVGDSLIGKEGVLNKVLDYDSPLLGNRLLYSFNDGPFFVTEEHPFLTEDGWKSLNPAATARENPDLLVKQLIIGDVLILADGRRKPLNNIQFQTADPETQLYNFILEGNNTYYADGHLAHNKGSSCFVANTLVLMDDGSEKPIQDILVGDSLIGEEGVLNKVLDYDSPLLGNRLLYSFNDGPFFVTEEHPFLTADGWKSLNPAATAMENPDLPVKQLAVGDLLIMANGVPQRLDNIQNVEADPETQLYNFILEGNNTYYADGHLVHNKGGGSCFVANTLVLMGDGSEKPIQDILVGDSLIGEEGVLNKVLDYDSPLLGNRLLYSFNDGPFFVTEEHPFLTEDGWKSLNPAATARENPDLPIKQLIIGDVLILADGRRKPLNNIQILKADPETQLYNFILEGNNTYYADGHLVHNKGGGSSCFVADTFVLMHDQSKKPIQNIRIGDLLIGEEGILNKVLDYDSPSLGDRLLYSFNGGPFFVTEEHPFLTADGWKSLNPKATARENPDLPVKQLAVGDLLIMANGVRQRLDNIQNVEADPETQLYNFILEGNNTYYADGYLVHNKGGGTANNPAPPDFDTVTFANGILSITWDSAAYADKYDFQFLKPDQSLLGTMTSIPYSNQKSVTVDLSDESLPSGSYTAQLRSDSGSFSSAWNSYAVTKPDAPGNIALGYSSSDEKLNITWSAVGSQTTYIVILLLDNAVNQTQPASQSTLSYDAGTLPAGTYSAKVQTAIVDATNNYYIPGIYGLSQAAIVKPAAPTNPQIGAGGDQINITWDALDAGLGYQINLLKDGQLFQSAESNATNVSFDASAYDTGAYTAQIRLKGDASHLPSDYAVTAQSISRLSAPQDITFSYTDAATGFTVGWSAVTGNNGYAIRIVDQLTKAVIAATTNVAVDIITLNIPLSSFIPGAGPYIAEVKAIGVSGTLDSAFGESTQSVNALATPQGVTFSYDESAGFTVGWSAVTGNNGYTIRIVDQLTKAVIAATANVAVNIVTLNIPLSSFTPGAGPYIAEVKAIGASGTLDSTFGESAQSVNVLATPHDVTFSYDASAGFTVAWGNVSGNNGYAIRIVDQLTKAVMAAVASAAVDAITINIPLSSFTPGTGPYIAEVKAQGAAGAADSAFGQSAQSISQMAPPQITSFVYDNIAGLFTITWNAVTANNGYNIQIIDNQTKLPVADPVSTPADSTKIDISDSHLPGGGGTFIAQVKTIGTRGVLDSAFAHLSLDFYDQQYLQFQGNTFGEVLYNDPNYKSPGVDYTDSANPYTLYNLMNDGFAIEAMVYINPNAPGYNPILTSYITDSTLLKDGYSLCLSIENGKFKFAMTTYTWNSGVPSNPQLTTVTSSDEIPTGQWVNLAVTHSYQGQVFLYVNGNKAGSFYPFYASIPGFRHYFLGKEGNTFFAGMIREVRIWRLVYLQSDISSDISSRLAPLTKDEIPLLKTKGLGAYWPLTDGQASTADLINNNNFALSNPEWVNAPSQLASPQDIVLSYGTTAFTISWGTVTGNNGYAVRIVDQQTKAVVAASANAAANATSVNIPMSSFSGAPGAYVIQVKTLGAPGTADSIYGELSININPQSNMKPIVLTMAYANVPAIPQGMKYECTAGPDSLNTINNCPVVNWLGYTFWAFSYIDNRNSFGIAGYDSNGNVVAQWEKPGSRYLYKITIDEIAKSVTFWGQANQTVVMTWDELNIHRLHYWGFDETSGLIAFDTPGTINGNLTPSVTRETPGCVGPGALHIDGSNGSYVSFGTSLGQFGTNDFTVALWFKTTETIRLFDLAGNRTDSSDGVFFCIRMTGVHETLPEGVVTIEVDENGGNYIYVQSQAQNLNNGQWHHIAAVRQGTHLQLYIDGALNSDAVGGGITNIINGNDFRIGRSLVMDVDRFAPNASFDELYVCETAISADQIIVLYNQKAR</sequence>
<keyword evidence="3" id="KW-1015">Disulfide bond</keyword>
<organism evidence="7 8">
    <name type="scientific">Mucilaginibacter angelicae</name>
    <dbReference type="NCBI Taxonomy" id="869718"/>
    <lineage>
        <taxon>Bacteria</taxon>
        <taxon>Pseudomonadati</taxon>
        <taxon>Bacteroidota</taxon>
        <taxon>Sphingobacteriia</taxon>
        <taxon>Sphingobacteriales</taxon>
        <taxon>Sphingobacteriaceae</taxon>
        <taxon>Mucilaginibacter</taxon>
    </lineage>
</organism>
<keyword evidence="7" id="KW-0255">Endonuclease</keyword>
<dbReference type="PROSITE" id="PS50817">
    <property type="entry name" value="INTEIN_N_TER"/>
    <property type="match status" value="4"/>
</dbReference>
<dbReference type="InterPro" id="IPR000034">
    <property type="entry name" value="Laminin_IV"/>
</dbReference>
<keyword evidence="7" id="KW-0378">Hydrolase</keyword>
<dbReference type="InterPro" id="IPR001791">
    <property type="entry name" value="Laminin_G"/>
</dbReference>
<dbReference type="Pfam" id="PF05203">
    <property type="entry name" value="Hom_end_hint"/>
    <property type="match status" value="1"/>
</dbReference>
<dbReference type="SMART" id="SM00281">
    <property type="entry name" value="LamB"/>
    <property type="match status" value="1"/>
</dbReference>
<keyword evidence="4" id="KW-0325">Glycoprotein</keyword>